<comment type="caution">
    <text evidence="1">The sequence shown here is derived from an EMBL/GenBank/DDBJ whole genome shotgun (WGS) entry which is preliminary data.</text>
</comment>
<evidence type="ECO:0000313" key="1">
    <source>
        <dbReference type="EMBL" id="KAI9915339.1"/>
    </source>
</evidence>
<dbReference type="EMBL" id="CM047582">
    <property type="protein sequence ID" value="KAI9915339.1"/>
    <property type="molecule type" value="Genomic_DNA"/>
</dbReference>
<accession>A0ACC0W999</accession>
<dbReference type="Proteomes" id="UP001163321">
    <property type="component" value="Chromosome 3"/>
</dbReference>
<sequence>MSLSLQAVTIIFLTLSSSWIPSHSSSDVIKLYPEVSLSSLRLPYGVPHFFRVMDLKPTAVYDIKVSYPATQPSIFTLQVERMVLSPLSTANDLSNMPPRRRRLNTAKVRLHPSKAVESRELKRYRLEPTQGSVQVDFSLLAEVEGVQRPGSKWKMDECVFDIVVEEVLFGICPRHTLVLLAWLMVLLIVSGKWVLPYLEKKIALACKEDRVESVEMKES</sequence>
<name>A0ACC0W999_9STRA</name>
<keyword evidence="2" id="KW-1185">Reference proteome</keyword>
<evidence type="ECO:0000313" key="2">
    <source>
        <dbReference type="Proteomes" id="UP001163321"/>
    </source>
</evidence>
<gene>
    <name evidence="1" type="ORF">PsorP6_007104</name>
</gene>
<protein>
    <submittedName>
        <fullName evidence="1">Uncharacterized protein</fullName>
    </submittedName>
</protein>
<reference evidence="1 2" key="1">
    <citation type="journal article" date="2022" name="bioRxiv">
        <title>The genome of the oomycete Peronosclerospora sorghi, a cosmopolitan pathogen of maize and sorghum, is inflated with dispersed pseudogenes.</title>
        <authorList>
            <person name="Fletcher K."/>
            <person name="Martin F."/>
            <person name="Isakeit T."/>
            <person name="Cavanaugh K."/>
            <person name="Magill C."/>
            <person name="Michelmore R."/>
        </authorList>
    </citation>
    <scope>NUCLEOTIDE SEQUENCE [LARGE SCALE GENOMIC DNA]</scope>
    <source>
        <strain evidence="1">P6</strain>
    </source>
</reference>
<proteinExistence type="predicted"/>
<organism evidence="1 2">
    <name type="scientific">Peronosclerospora sorghi</name>
    <dbReference type="NCBI Taxonomy" id="230839"/>
    <lineage>
        <taxon>Eukaryota</taxon>
        <taxon>Sar</taxon>
        <taxon>Stramenopiles</taxon>
        <taxon>Oomycota</taxon>
        <taxon>Peronosporomycetes</taxon>
        <taxon>Peronosporales</taxon>
        <taxon>Peronosporaceae</taxon>
        <taxon>Peronosclerospora</taxon>
    </lineage>
</organism>